<dbReference type="InterPro" id="IPR000866">
    <property type="entry name" value="AhpC/TSA"/>
</dbReference>
<organism evidence="2">
    <name type="scientific">marine metagenome</name>
    <dbReference type="NCBI Taxonomy" id="408172"/>
    <lineage>
        <taxon>unclassified sequences</taxon>
        <taxon>metagenomes</taxon>
        <taxon>ecological metagenomes</taxon>
    </lineage>
</organism>
<proteinExistence type="predicted"/>
<dbReference type="EMBL" id="UINC01000844">
    <property type="protein sequence ID" value="SUZ62062.1"/>
    <property type="molecule type" value="Genomic_DNA"/>
</dbReference>
<dbReference type="GO" id="GO:0016209">
    <property type="term" value="F:antioxidant activity"/>
    <property type="evidence" value="ECO:0007669"/>
    <property type="project" value="InterPro"/>
</dbReference>
<dbReference type="Pfam" id="PF00578">
    <property type="entry name" value="AhpC-TSA"/>
    <property type="match status" value="1"/>
</dbReference>
<accession>A0A381P553</accession>
<feature type="domain" description="Alkyl hydroperoxide reductase subunit C/ Thiol specific antioxidant" evidence="1">
    <location>
        <begin position="30"/>
        <end position="68"/>
    </location>
</feature>
<protein>
    <recommendedName>
        <fullName evidence="1">Alkyl hydroperoxide reductase subunit C/ Thiol specific antioxidant domain-containing protein</fullName>
    </recommendedName>
</protein>
<dbReference type="Gene3D" id="3.40.30.10">
    <property type="entry name" value="Glutaredoxin"/>
    <property type="match status" value="1"/>
</dbReference>
<evidence type="ECO:0000313" key="2">
    <source>
        <dbReference type="EMBL" id="SUZ62062.1"/>
    </source>
</evidence>
<dbReference type="SUPFAM" id="SSF52833">
    <property type="entry name" value="Thioredoxin-like"/>
    <property type="match status" value="1"/>
</dbReference>
<dbReference type="InterPro" id="IPR036249">
    <property type="entry name" value="Thioredoxin-like_sf"/>
</dbReference>
<reference evidence="2" key="1">
    <citation type="submission" date="2018-05" db="EMBL/GenBank/DDBJ databases">
        <authorList>
            <person name="Lanie J.A."/>
            <person name="Ng W.-L."/>
            <person name="Kazmierczak K.M."/>
            <person name="Andrzejewski T.M."/>
            <person name="Davidsen T.M."/>
            <person name="Wayne K.J."/>
            <person name="Tettelin H."/>
            <person name="Glass J.I."/>
            <person name="Rusch D."/>
            <person name="Podicherti R."/>
            <person name="Tsui H.-C.T."/>
            <person name="Winkler M.E."/>
        </authorList>
    </citation>
    <scope>NUCLEOTIDE SEQUENCE</scope>
</reference>
<gene>
    <name evidence="2" type="ORF">METZ01_LOCUS14916</name>
</gene>
<evidence type="ECO:0000259" key="1">
    <source>
        <dbReference type="Pfam" id="PF00578"/>
    </source>
</evidence>
<sequence>MKLLFIIPAVFILMVYLNFFSNDKIVLSEGDDAPSFSLRDQDGKIHNLSDYKGMRIIVYFFPMADTPG</sequence>
<dbReference type="GO" id="GO:0016491">
    <property type="term" value="F:oxidoreductase activity"/>
    <property type="evidence" value="ECO:0007669"/>
    <property type="project" value="InterPro"/>
</dbReference>
<name>A0A381P553_9ZZZZ</name>
<dbReference type="AlphaFoldDB" id="A0A381P553"/>